<sequence length="378" mass="42202">MNHNAKTWVLFFLLTITSAVRAQTDLRSGLQTIADEFKAVGLAVVVIKDGKPIYKEAIGYKNLEQKEPLSTQDLFRIASISKSFSATAIMQLVEQGRLSLDDDFGTLIGFPVRNPNFPEKVITLRMVLSHTSSINDRNGYFDLDVINPAKNPNWAKSYNTYEPGAGYEYCNLNFNMVGAVLELTTGQRFDNYIKKVILDPLHLRAGYCVDSLDQKRFATLYEYSKENDSFSPQPAAYNPRSEEIVNYTVGHSTPVFSPTGGMKISPEDLATYMGMHMNYGKVGKKRILKEKSAKIMQTKLSDKEGYGLALLETENLIPGIHLVGHTGSAYGLYSAMFFNPTKKYGFVVVTNGCVPTYENGFVALSAKTINYLYKTLIE</sequence>
<feature type="chain" id="PRO_5013208304" evidence="1">
    <location>
        <begin position="23"/>
        <end position="378"/>
    </location>
</feature>
<protein>
    <submittedName>
        <fullName evidence="3">CubicO group peptidase, beta-lactamase class C family</fullName>
    </submittedName>
</protein>
<dbReference type="AlphaFoldDB" id="A0A1X7I811"/>
<dbReference type="OrthoDB" id="846150at2"/>
<keyword evidence="4" id="KW-1185">Reference proteome</keyword>
<organism evidence="3 4">
    <name type="scientific">Sphingobacterium psychroaquaticum</name>
    <dbReference type="NCBI Taxonomy" id="561061"/>
    <lineage>
        <taxon>Bacteria</taxon>
        <taxon>Pseudomonadati</taxon>
        <taxon>Bacteroidota</taxon>
        <taxon>Sphingobacteriia</taxon>
        <taxon>Sphingobacteriales</taxon>
        <taxon>Sphingobacteriaceae</taxon>
        <taxon>Sphingobacterium</taxon>
    </lineage>
</organism>
<dbReference type="EMBL" id="FXAU01000001">
    <property type="protein sequence ID" value="SMG10696.1"/>
    <property type="molecule type" value="Genomic_DNA"/>
</dbReference>
<name>A0A1X7I811_9SPHI</name>
<dbReference type="Gene3D" id="3.40.710.10">
    <property type="entry name" value="DD-peptidase/beta-lactamase superfamily"/>
    <property type="match status" value="1"/>
</dbReference>
<evidence type="ECO:0000259" key="2">
    <source>
        <dbReference type="Pfam" id="PF00144"/>
    </source>
</evidence>
<gene>
    <name evidence="3" type="ORF">SAMN05660862_0554</name>
</gene>
<evidence type="ECO:0000256" key="1">
    <source>
        <dbReference type="SAM" id="SignalP"/>
    </source>
</evidence>
<proteinExistence type="predicted"/>
<dbReference type="Proteomes" id="UP000192980">
    <property type="component" value="Unassembled WGS sequence"/>
</dbReference>
<dbReference type="InterPro" id="IPR001466">
    <property type="entry name" value="Beta-lactam-related"/>
</dbReference>
<dbReference type="SUPFAM" id="SSF56601">
    <property type="entry name" value="beta-lactamase/transpeptidase-like"/>
    <property type="match status" value="1"/>
</dbReference>
<dbReference type="Pfam" id="PF00144">
    <property type="entry name" value="Beta-lactamase"/>
    <property type="match status" value="1"/>
</dbReference>
<dbReference type="RefSeq" id="WP_085471423.1">
    <property type="nucleotide sequence ID" value="NZ_FXAU01000001.1"/>
</dbReference>
<keyword evidence="1" id="KW-0732">Signal</keyword>
<dbReference type="PANTHER" id="PTHR46825:SF9">
    <property type="entry name" value="BETA-LACTAMASE-RELATED DOMAIN-CONTAINING PROTEIN"/>
    <property type="match status" value="1"/>
</dbReference>
<feature type="domain" description="Beta-lactamase-related" evidence="2">
    <location>
        <begin position="34"/>
        <end position="353"/>
    </location>
</feature>
<dbReference type="STRING" id="561061.SAMN05660862_0554"/>
<reference evidence="3 4" key="1">
    <citation type="submission" date="2017-04" db="EMBL/GenBank/DDBJ databases">
        <authorList>
            <person name="Afonso C.L."/>
            <person name="Miller P.J."/>
            <person name="Scott M.A."/>
            <person name="Spackman E."/>
            <person name="Goraichik I."/>
            <person name="Dimitrov K.M."/>
            <person name="Suarez D.L."/>
            <person name="Swayne D.E."/>
        </authorList>
    </citation>
    <scope>NUCLEOTIDE SEQUENCE [LARGE SCALE GENOMIC DNA]</scope>
    <source>
        <strain evidence="3 4">DSM 22418</strain>
    </source>
</reference>
<evidence type="ECO:0000313" key="3">
    <source>
        <dbReference type="EMBL" id="SMG10696.1"/>
    </source>
</evidence>
<accession>A0A1X7I811</accession>
<evidence type="ECO:0000313" key="4">
    <source>
        <dbReference type="Proteomes" id="UP000192980"/>
    </source>
</evidence>
<feature type="signal peptide" evidence="1">
    <location>
        <begin position="1"/>
        <end position="22"/>
    </location>
</feature>
<dbReference type="PANTHER" id="PTHR46825">
    <property type="entry name" value="D-ALANYL-D-ALANINE-CARBOXYPEPTIDASE/ENDOPEPTIDASE AMPH"/>
    <property type="match status" value="1"/>
</dbReference>
<dbReference type="InterPro" id="IPR050491">
    <property type="entry name" value="AmpC-like"/>
</dbReference>
<dbReference type="InterPro" id="IPR012338">
    <property type="entry name" value="Beta-lactam/transpept-like"/>
</dbReference>